<sequence>MTDVYIPGRFNSTYERENGEAIWSFMNESENIIRMETATYLARPAVEPLSPGLLERFGNPIAEDRIKQMLGHMTRQIMERLGYRLERNGVRITRDGNIFTSASRYTA</sequence>
<reference evidence="1 2" key="1">
    <citation type="submission" date="2015-12" db="EMBL/GenBank/DDBJ databases">
        <authorList>
            <person name="Shamseldin A."/>
            <person name="Moawad H."/>
            <person name="Abd El-Rahim W.M."/>
            <person name="Sadowsky M.J."/>
        </authorList>
    </citation>
    <scope>NUCLEOTIDE SEQUENCE [LARGE SCALE GENOMIC DNA]</scope>
    <source>
        <strain evidence="1 2">JC234</strain>
    </source>
</reference>
<proteinExistence type="predicted"/>
<dbReference type="STRING" id="1480615.AWJ14_04565"/>
<keyword evidence="2" id="KW-1185">Reference proteome</keyword>
<dbReference type="Proteomes" id="UP000094795">
    <property type="component" value="Unassembled WGS sequence"/>
</dbReference>
<evidence type="ECO:0000313" key="2">
    <source>
        <dbReference type="Proteomes" id="UP000094795"/>
    </source>
</evidence>
<dbReference type="EMBL" id="LQZT01000002">
    <property type="protein sequence ID" value="OCW58989.1"/>
    <property type="molecule type" value="Genomic_DNA"/>
</dbReference>
<accession>A0A1C1YZX9</accession>
<organism evidence="1 2">
    <name type="scientific">Hoeflea olei</name>
    <dbReference type="NCBI Taxonomy" id="1480615"/>
    <lineage>
        <taxon>Bacteria</taxon>
        <taxon>Pseudomonadati</taxon>
        <taxon>Pseudomonadota</taxon>
        <taxon>Alphaproteobacteria</taxon>
        <taxon>Hyphomicrobiales</taxon>
        <taxon>Rhizobiaceae</taxon>
        <taxon>Hoeflea</taxon>
    </lineage>
</organism>
<protein>
    <submittedName>
        <fullName evidence="1">Uncharacterized protein</fullName>
    </submittedName>
</protein>
<dbReference type="RefSeq" id="WP_066174996.1">
    <property type="nucleotide sequence ID" value="NZ_LQZT01000002.1"/>
</dbReference>
<gene>
    <name evidence="1" type="ORF">AWJ14_04565</name>
</gene>
<evidence type="ECO:0000313" key="1">
    <source>
        <dbReference type="EMBL" id="OCW58989.1"/>
    </source>
</evidence>
<dbReference type="OrthoDB" id="9157529at2"/>
<dbReference type="AlphaFoldDB" id="A0A1C1YZX9"/>
<name>A0A1C1YZX9_9HYPH</name>
<comment type="caution">
    <text evidence="1">The sequence shown here is derived from an EMBL/GenBank/DDBJ whole genome shotgun (WGS) entry which is preliminary data.</text>
</comment>